<proteinExistence type="predicted"/>
<evidence type="ECO:0000313" key="1">
    <source>
        <dbReference type="EMBL" id="GKX65249.1"/>
    </source>
</evidence>
<gene>
    <name evidence="1" type="ORF">rsdtw13_05070</name>
</gene>
<evidence type="ECO:0000313" key="2">
    <source>
        <dbReference type="Proteomes" id="UP001058074"/>
    </source>
</evidence>
<accession>A0ACB5R7T4</accession>
<keyword evidence="2" id="KW-1185">Reference proteome</keyword>
<dbReference type="EMBL" id="BROD01000001">
    <property type="protein sequence ID" value="GKX65249.1"/>
    <property type="molecule type" value="Genomic_DNA"/>
</dbReference>
<organism evidence="1 2">
    <name type="scientific">Inconstantimicrobium mannanitabidum</name>
    <dbReference type="NCBI Taxonomy" id="1604901"/>
    <lineage>
        <taxon>Bacteria</taxon>
        <taxon>Bacillati</taxon>
        <taxon>Bacillota</taxon>
        <taxon>Clostridia</taxon>
        <taxon>Eubacteriales</taxon>
        <taxon>Clostridiaceae</taxon>
        <taxon>Inconstantimicrobium</taxon>
    </lineage>
</organism>
<reference evidence="1" key="1">
    <citation type="journal article" date="2025" name="Int. J. Syst. Evol. Microbiol.">
        <title>Inconstantimicrobium mannanitabidum sp. nov., a novel member of the family Clostridiaceae isolated from anoxic soil under the treatment of reductive soil disinfestation.</title>
        <authorList>
            <person name="Ueki A."/>
            <person name="Tonouchi A."/>
            <person name="Honma S."/>
            <person name="Kaku N."/>
            <person name="Ueki K."/>
        </authorList>
    </citation>
    <scope>NUCLEOTIDE SEQUENCE</scope>
    <source>
        <strain evidence="1">TW13</strain>
    </source>
</reference>
<protein>
    <submittedName>
        <fullName evidence="1">Uncharacterized protein</fullName>
    </submittedName>
</protein>
<comment type="caution">
    <text evidence="1">The sequence shown here is derived from an EMBL/GenBank/DDBJ whole genome shotgun (WGS) entry which is preliminary data.</text>
</comment>
<sequence>MKVLFIPLDERPCNFNFPQDVVKVRRDIELVVPEKSLLGDKKTAADTKKLWEFVFENAVGCDYAVISVDMLVYGGLIPSRLHCLSSEEVGEYIENIKKVKKFNPNLKIYAFNCIMRSPQYNSAEEEPEYYGAYGYSIFRRAYLMDKRERSSLSKEEENEFDNIKIPNEIIDDYENRREFNLKVNMKVVELVKEGIIDFLTIPQDDSCEYGYTAIAQRKVIRFVKENKLEFKVNIYPGADEVACSLLARILNNYLNRTVKVYPFYASTLGPTIIPFYEDRPMNESLKYHIRVCGAEIVEDYKDADLILAINCPGKKMQEACEQLTNLDLTFTSHRNLQDFVFRIQKYVNSGEKVIVCDSAFCNGGDLQLIDFMDRLGILDKIIAYAGWNTNCNSLGTVLSSGIHAFDQKENQEIIRNIIYRVVEDALYQANVRDKLTNEFLPKYGMNIFDLKDKQSEVEKEIRKLLVEEYNKLNISNMYELNIEKVFLPWKRMFEVGLELSIVRKELKI</sequence>
<name>A0ACB5R7T4_9CLOT</name>
<dbReference type="Proteomes" id="UP001058074">
    <property type="component" value="Unassembled WGS sequence"/>
</dbReference>